<feature type="domain" description="Cullin family profile" evidence="5">
    <location>
        <begin position="444"/>
        <end position="673"/>
    </location>
</feature>
<evidence type="ECO:0000256" key="1">
    <source>
        <dbReference type="ARBA" id="ARBA00006019"/>
    </source>
</evidence>
<evidence type="ECO:0000259" key="5">
    <source>
        <dbReference type="PROSITE" id="PS50069"/>
    </source>
</evidence>
<dbReference type="Gene3D" id="3.30.230.130">
    <property type="entry name" value="Cullin, Chain C, Domain 2"/>
    <property type="match status" value="1"/>
</dbReference>
<dbReference type="InterPro" id="IPR036388">
    <property type="entry name" value="WH-like_DNA-bd_sf"/>
</dbReference>
<dbReference type="InterPro" id="IPR016158">
    <property type="entry name" value="Cullin_homology"/>
</dbReference>
<dbReference type="InterPro" id="IPR045093">
    <property type="entry name" value="Cullin"/>
</dbReference>
<dbReference type="SMART" id="SM00182">
    <property type="entry name" value="CULLIN"/>
    <property type="match status" value="1"/>
</dbReference>
<dbReference type="Pfam" id="PF00888">
    <property type="entry name" value="Cullin"/>
    <property type="match status" value="1"/>
</dbReference>
<dbReference type="Proteomes" id="UP001479436">
    <property type="component" value="Unassembled WGS sequence"/>
</dbReference>
<evidence type="ECO:0000256" key="3">
    <source>
        <dbReference type="PROSITE-ProRule" id="PRU00330"/>
    </source>
</evidence>
<reference evidence="6 7" key="1">
    <citation type="submission" date="2023-04" db="EMBL/GenBank/DDBJ databases">
        <title>Genome of Basidiobolus ranarum AG-B5.</title>
        <authorList>
            <person name="Stajich J.E."/>
            <person name="Carter-House D."/>
            <person name="Gryganskyi A."/>
        </authorList>
    </citation>
    <scope>NUCLEOTIDE SEQUENCE [LARGE SCALE GENOMIC DNA]</scope>
    <source>
        <strain evidence="6 7">AG-B5</strain>
    </source>
</reference>
<comment type="caution">
    <text evidence="6">The sequence shown here is derived from an EMBL/GenBank/DDBJ whole genome shotgun (WGS) entry which is preliminary data.</text>
</comment>
<dbReference type="InterPro" id="IPR019559">
    <property type="entry name" value="Cullin_neddylation_domain"/>
</dbReference>
<dbReference type="InterPro" id="IPR016157">
    <property type="entry name" value="Cullin_CS"/>
</dbReference>
<dbReference type="SUPFAM" id="SSF46785">
    <property type="entry name" value="Winged helix' DNA-binding domain"/>
    <property type="match status" value="1"/>
</dbReference>
<dbReference type="Gene3D" id="1.20.1310.10">
    <property type="entry name" value="Cullin Repeats"/>
    <property type="match status" value="4"/>
</dbReference>
<proteinExistence type="inferred from homology"/>
<gene>
    <name evidence="6" type="ORF">K7432_003615</name>
</gene>
<dbReference type="EMBL" id="JASJQH010000112">
    <property type="protein sequence ID" value="KAK9766943.1"/>
    <property type="molecule type" value="Genomic_DNA"/>
</dbReference>
<comment type="similarity">
    <text evidence="1 3 4">Belongs to the cullin family.</text>
</comment>
<dbReference type="Pfam" id="PF10557">
    <property type="entry name" value="Cullin_Nedd8"/>
    <property type="match status" value="1"/>
</dbReference>
<sequence length="800" mass="93372">METNLEPQSKRLKLYDEYEQCAKQNAKLILKETEQFYAHNNDGFLTSPKRKSVGQFDLKVLASATKQIPGNWISSSQITLSSKPDTKKLTIKALKVPPQVSNEFILLQWGKLKRAINEIQQNLPISDTLEDLYQVCENLCLQKKASFLYDNLELECQNYITSERIRLEQNPSTNEAFLIALNECWTQYRSQMHLIRSIFLYLDRTFALHTPGMVTSWDMGLNLFNKFLMTSNEIRKKSLSGILDSIEKESIPQVLKSLLCMYSDLGIYLNGFERPFLEATTVIYRRVASDCINTMEIPRYLMYVEERLAKERERCSLYLDEKTRKPLIELVEHELVKKHSKALLEKGFESLVNADARADLARLYILLDRVGELDLLRLFFGFYTKRVGLQIVTNQNRDSTMIQDLVDFKEKLDMILDTSFQKNEGFSNTLKDSFESFLNIRQHKPAEMIAKYIDSKLRSTNKLSEPEVDMMLNRTLVLFRFVQGKDVFEAFYKRDLAKRLLLNKSISLDMEKSFISKLKAECGPGFTSKLEGMFKDMNLSRDLMNSFRQTKKYKDTYKDIELHVSVLTQGFWPVYRPMAVNLPPQMIQYQEMFKDFYNKRYNGRHLMWQSSLGYCVLKGYFPKGNKELVVSLHQAIILFLFNNTQTHRLSYLDIFNATNIEKSELDRTLTSLICGKTQILLKYPSNPHINETDLFTVNEEFTAPLLRIKVNAVQLEEAVEDNNITTEKVFQDRQYQVDAAIVRIMKFRSSLNHVQLINELLEQLKFPVKATDLKKRIESLIDRDYLERDKSDGNVYNYLA</sequence>
<dbReference type="SUPFAM" id="SSF75632">
    <property type="entry name" value="Cullin homology domain"/>
    <property type="match status" value="1"/>
</dbReference>
<keyword evidence="7" id="KW-1185">Reference proteome</keyword>
<dbReference type="InterPro" id="IPR059120">
    <property type="entry name" value="Cullin-like_AB"/>
</dbReference>
<dbReference type="Pfam" id="PF26557">
    <property type="entry name" value="Cullin_AB"/>
    <property type="match status" value="1"/>
</dbReference>
<name>A0ABR2WZJ6_9FUNG</name>
<dbReference type="PROSITE" id="PS01256">
    <property type="entry name" value="CULLIN_1"/>
    <property type="match status" value="1"/>
</dbReference>
<evidence type="ECO:0000256" key="4">
    <source>
        <dbReference type="RuleBase" id="RU003829"/>
    </source>
</evidence>
<dbReference type="InterPro" id="IPR036317">
    <property type="entry name" value="Cullin_homology_sf"/>
</dbReference>
<dbReference type="InterPro" id="IPR001373">
    <property type="entry name" value="Cullin_N"/>
</dbReference>
<protein>
    <recommendedName>
        <fullName evidence="5">Cullin family profile domain-containing protein</fullName>
    </recommendedName>
</protein>
<dbReference type="SMART" id="SM00884">
    <property type="entry name" value="Cullin_Nedd8"/>
    <property type="match status" value="1"/>
</dbReference>
<dbReference type="InterPro" id="IPR036390">
    <property type="entry name" value="WH_DNA-bd_sf"/>
</dbReference>
<dbReference type="PROSITE" id="PS50069">
    <property type="entry name" value="CULLIN_2"/>
    <property type="match status" value="1"/>
</dbReference>
<evidence type="ECO:0000313" key="7">
    <source>
        <dbReference type="Proteomes" id="UP001479436"/>
    </source>
</evidence>
<dbReference type="InterPro" id="IPR016159">
    <property type="entry name" value="Cullin_repeat-like_dom_sf"/>
</dbReference>
<accession>A0ABR2WZJ6</accession>
<dbReference type="SUPFAM" id="SSF74788">
    <property type="entry name" value="Cullin repeat-like"/>
    <property type="match status" value="1"/>
</dbReference>
<dbReference type="PANTHER" id="PTHR11932">
    <property type="entry name" value="CULLIN"/>
    <property type="match status" value="1"/>
</dbReference>
<evidence type="ECO:0000313" key="6">
    <source>
        <dbReference type="EMBL" id="KAK9766943.1"/>
    </source>
</evidence>
<dbReference type="Gene3D" id="1.10.10.10">
    <property type="entry name" value="Winged helix-like DNA-binding domain superfamily/Winged helix DNA-binding domain"/>
    <property type="match status" value="1"/>
</dbReference>
<keyword evidence="2" id="KW-0832">Ubl conjugation</keyword>
<organism evidence="6 7">
    <name type="scientific">Basidiobolus ranarum</name>
    <dbReference type="NCBI Taxonomy" id="34480"/>
    <lineage>
        <taxon>Eukaryota</taxon>
        <taxon>Fungi</taxon>
        <taxon>Fungi incertae sedis</taxon>
        <taxon>Zoopagomycota</taxon>
        <taxon>Entomophthoromycotina</taxon>
        <taxon>Basidiobolomycetes</taxon>
        <taxon>Basidiobolales</taxon>
        <taxon>Basidiobolaceae</taxon>
        <taxon>Basidiobolus</taxon>
    </lineage>
</organism>
<evidence type="ECO:0000256" key="2">
    <source>
        <dbReference type="ARBA" id="ARBA00022843"/>
    </source>
</evidence>